<dbReference type="STRING" id="554065.E1Z780"/>
<dbReference type="EMBL" id="GL433838">
    <property type="protein sequence ID" value="EFN58126.1"/>
    <property type="molecule type" value="Genomic_DNA"/>
</dbReference>
<dbReference type="AlphaFoldDB" id="E1Z780"/>
<organism evidence="4">
    <name type="scientific">Chlorella variabilis</name>
    <name type="common">Green alga</name>
    <dbReference type="NCBI Taxonomy" id="554065"/>
    <lineage>
        <taxon>Eukaryota</taxon>
        <taxon>Viridiplantae</taxon>
        <taxon>Chlorophyta</taxon>
        <taxon>core chlorophytes</taxon>
        <taxon>Trebouxiophyceae</taxon>
        <taxon>Chlorellales</taxon>
        <taxon>Chlorellaceae</taxon>
        <taxon>Chlorella clade</taxon>
        <taxon>Chlorella</taxon>
    </lineage>
</organism>
<protein>
    <recommendedName>
        <fullName evidence="5">Gamma-glutamyltransferase</fullName>
    </recommendedName>
</protein>
<dbReference type="Proteomes" id="UP000008141">
    <property type="component" value="Unassembled WGS sequence"/>
</dbReference>
<dbReference type="OrthoDB" id="2015213at2759"/>
<dbReference type="PANTHER" id="PTHR11686:SF9">
    <property type="entry name" value="RE13973P"/>
    <property type="match status" value="1"/>
</dbReference>
<evidence type="ECO:0000313" key="4">
    <source>
        <dbReference type="Proteomes" id="UP000008141"/>
    </source>
</evidence>
<dbReference type="Gene3D" id="1.10.246.130">
    <property type="match status" value="1"/>
</dbReference>
<dbReference type="InterPro" id="IPR029055">
    <property type="entry name" value="Ntn_hydrolases_N"/>
</dbReference>
<dbReference type="RefSeq" id="XP_005850228.1">
    <property type="nucleotide sequence ID" value="XM_005850166.1"/>
</dbReference>
<dbReference type="InterPro" id="IPR000101">
    <property type="entry name" value="GGT_peptidase"/>
</dbReference>
<dbReference type="PRINTS" id="PR01210">
    <property type="entry name" value="GGTRANSPTASE"/>
</dbReference>
<dbReference type="eggNOG" id="KOG2410">
    <property type="taxonomic scope" value="Eukaryota"/>
</dbReference>
<dbReference type="FunCoup" id="E1Z780">
    <property type="interactions" value="658"/>
</dbReference>
<dbReference type="InterPro" id="IPR043137">
    <property type="entry name" value="GGT_ssub_C"/>
</dbReference>
<proteinExistence type="predicted"/>
<dbReference type="PANTHER" id="PTHR11686">
    <property type="entry name" value="GAMMA GLUTAMYL TRANSPEPTIDASE"/>
    <property type="match status" value="1"/>
</dbReference>
<dbReference type="Gene3D" id="3.60.20.40">
    <property type="match status" value="1"/>
</dbReference>
<dbReference type="OMA" id="RINDTKT"/>
<dbReference type="GO" id="GO:0006751">
    <property type="term" value="P:glutathione catabolic process"/>
    <property type="evidence" value="ECO:0007669"/>
    <property type="project" value="InterPro"/>
</dbReference>
<reference evidence="3 4" key="1">
    <citation type="journal article" date="2010" name="Plant Cell">
        <title>The Chlorella variabilis NC64A genome reveals adaptation to photosymbiosis, coevolution with viruses, and cryptic sex.</title>
        <authorList>
            <person name="Blanc G."/>
            <person name="Duncan G."/>
            <person name="Agarkova I."/>
            <person name="Borodovsky M."/>
            <person name="Gurnon J."/>
            <person name="Kuo A."/>
            <person name="Lindquist E."/>
            <person name="Lucas S."/>
            <person name="Pangilinan J."/>
            <person name="Polle J."/>
            <person name="Salamov A."/>
            <person name="Terry A."/>
            <person name="Yamada T."/>
            <person name="Dunigan D.D."/>
            <person name="Grigoriev I.V."/>
            <person name="Claverie J.M."/>
            <person name="Van Etten J.L."/>
        </authorList>
    </citation>
    <scope>NUCLEOTIDE SEQUENCE [LARGE SCALE GENOMIC DNA]</scope>
    <source>
        <strain evidence="3 4">NC64A</strain>
    </source>
</reference>
<evidence type="ECO:0008006" key="5">
    <source>
        <dbReference type="Google" id="ProtNLM"/>
    </source>
</evidence>
<dbReference type="SUPFAM" id="SSF56235">
    <property type="entry name" value="N-terminal nucleophile aminohydrolases (Ntn hydrolases)"/>
    <property type="match status" value="1"/>
</dbReference>
<dbReference type="InParanoid" id="E1Z780"/>
<dbReference type="KEGG" id="cvr:CHLNCDRAFT_141865"/>
<accession>E1Z780</accession>
<dbReference type="GO" id="GO:0036374">
    <property type="term" value="F:glutathione hydrolase activity"/>
    <property type="evidence" value="ECO:0007669"/>
    <property type="project" value="InterPro"/>
</dbReference>
<dbReference type="InterPro" id="IPR043138">
    <property type="entry name" value="GGT_lsub"/>
</dbReference>
<dbReference type="GeneID" id="17357531"/>
<evidence type="ECO:0000256" key="2">
    <source>
        <dbReference type="PIRSR" id="PIRSR600101-2"/>
    </source>
</evidence>
<name>E1Z780_CHLVA</name>
<keyword evidence="4" id="KW-1185">Reference proteome</keyword>
<evidence type="ECO:0000313" key="3">
    <source>
        <dbReference type="EMBL" id="EFN58126.1"/>
    </source>
</evidence>
<dbReference type="GO" id="GO:0005886">
    <property type="term" value="C:plasma membrane"/>
    <property type="evidence" value="ECO:0007669"/>
    <property type="project" value="TreeGrafter"/>
</dbReference>
<sequence>MYKGRPEASINGGLAVAVPLELHGMWLAHQRHGRLPWKRLFQPAIALAEGGFPAHPYLVASLSGENQTAALLQWPAIRDTFLKKDGGKWRAPRVNETCCKRPKLAELLTAVAEDGPQVLYTGRYAKPLVRDIQAAGGIITAADLASAAAIVRSPIRQRVWGLDWIASPPPSSAVTVLAALQILAGFEQPLAGSGSLGVHRTVEALKHAFALRMSLGDPGPDAENPFVNLTAILSALHDSDFMSSLRTDIRDNALPLAHYGGRFNVTAAGLHPEDHGTSHIAVVDADRMAVSMTTTVNTGFGSKVLSASTGM</sequence>
<dbReference type="Pfam" id="PF01019">
    <property type="entry name" value="G_glu_transpept"/>
    <property type="match status" value="1"/>
</dbReference>
<evidence type="ECO:0000256" key="1">
    <source>
        <dbReference type="PIRSR" id="PIRSR600101-1"/>
    </source>
</evidence>
<feature type="active site" description="Nucleophile" evidence="1">
    <location>
        <position position="277"/>
    </location>
</feature>
<feature type="binding site" evidence="2">
    <location>
        <begin position="295"/>
        <end position="297"/>
    </location>
    <ligand>
        <name>L-glutamate</name>
        <dbReference type="ChEBI" id="CHEBI:29985"/>
    </ligand>
</feature>
<gene>
    <name evidence="3" type="ORF">CHLNCDRAFT_141865</name>
</gene>